<evidence type="ECO:0000256" key="4">
    <source>
        <dbReference type="ARBA" id="ARBA00022982"/>
    </source>
</evidence>
<evidence type="ECO:0000313" key="10">
    <source>
        <dbReference type="Proteomes" id="UP000315751"/>
    </source>
</evidence>
<protein>
    <submittedName>
        <fullName evidence="9">Cytochrome c2</fullName>
    </submittedName>
</protein>
<evidence type="ECO:0000256" key="3">
    <source>
        <dbReference type="ARBA" id="ARBA00022723"/>
    </source>
</evidence>
<keyword evidence="7" id="KW-0812">Transmembrane</keyword>
<sequence length="409" mass="44219">MTNEQDRARRPVEILLDYALPALVMAQDVLTTLMPRMDKMSPLREELRGWHYLVGALLFALAVTRLWRWKRGLPPLPTPGLPPRARAWAMGLVLATYICLSLTPLLGVFVVWSHGTGLHFGPLPTLPAPIGENRDLWLFTGYFHSASGTSLLVLKVAVLVSAVYFLFRHGKGLFAAFPRGFGLYALLSMGSALFALSTFKSYDRGPIVVAEYLAVAAILWGLGALVRRRRAGRPPAEGYKGRIPAAIAAALLVGVGLYGPHALFRVSPFASGHVVQAEKGATSRSEAPVVVTLPPETDFERQVRAETFKWCVFCHTMNKGGAHGTGPNLYAVFGQRMAAAPNFPYGASLAARGRNGEVWTDEALAAFLSDPDTFAPGTAMVVSSGNITDPERLKALITILKRETGSAAP</sequence>
<dbReference type="AlphaFoldDB" id="A0A560HHE1"/>
<dbReference type="EMBL" id="VITR01000001">
    <property type="protein sequence ID" value="TWB45855.1"/>
    <property type="molecule type" value="Genomic_DNA"/>
</dbReference>
<dbReference type="GO" id="GO:0009055">
    <property type="term" value="F:electron transfer activity"/>
    <property type="evidence" value="ECO:0007669"/>
    <property type="project" value="InterPro"/>
</dbReference>
<dbReference type="GO" id="GO:0020037">
    <property type="term" value="F:heme binding"/>
    <property type="evidence" value="ECO:0007669"/>
    <property type="project" value="InterPro"/>
</dbReference>
<feature type="transmembrane region" description="Helical" evidence="7">
    <location>
        <begin position="50"/>
        <end position="67"/>
    </location>
</feature>
<keyword evidence="4" id="KW-0249">Electron transport</keyword>
<keyword evidence="3 6" id="KW-0479">Metal-binding</keyword>
<proteinExistence type="predicted"/>
<feature type="transmembrane region" description="Helical" evidence="7">
    <location>
        <begin position="12"/>
        <end position="30"/>
    </location>
</feature>
<dbReference type="SUPFAM" id="SSF46626">
    <property type="entry name" value="Cytochrome c"/>
    <property type="match status" value="1"/>
</dbReference>
<dbReference type="InterPro" id="IPR036909">
    <property type="entry name" value="Cyt_c-like_dom_sf"/>
</dbReference>
<keyword evidence="10" id="KW-1185">Reference proteome</keyword>
<feature type="transmembrane region" description="Helical" evidence="7">
    <location>
        <begin position="179"/>
        <end position="199"/>
    </location>
</feature>
<dbReference type="InterPro" id="IPR002327">
    <property type="entry name" value="Cyt_c_1A/1B"/>
</dbReference>
<name>A0A560HHE1_9PROT</name>
<feature type="transmembrane region" description="Helical" evidence="7">
    <location>
        <begin position="205"/>
        <end position="225"/>
    </location>
</feature>
<keyword evidence="2 6" id="KW-0349">Heme</keyword>
<organism evidence="9 10">
    <name type="scientific">Nitrospirillum amazonense</name>
    <dbReference type="NCBI Taxonomy" id="28077"/>
    <lineage>
        <taxon>Bacteria</taxon>
        <taxon>Pseudomonadati</taxon>
        <taxon>Pseudomonadota</taxon>
        <taxon>Alphaproteobacteria</taxon>
        <taxon>Rhodospirillales</taxon>
        <taxon>Azospirillaceae</taxon>
        <taxon>Nitrospirillum</taxon>
    </lineage>
</organism>
<evidence type="ECO:0000259" key="8">
    <source>
        <dbReference type="PROSITE" id="PS51007"/>
    </source>
</evidence>
<reference evidence="9 10" key="1">
    <citation type="submission" date="2019-06" db="EMBL/GenBank/DDBJ databases">
        <title>Genomic Encyclopedia of Type Strains, Phase IV (KMG-V): Genome sequencing to study the core and pangenomes of soil and plant-associated prokaryotes.</title>
        <authorList>
            <person name="Whitman W."/>
        </authorList>
    </citation>
    <scope>NUCLEOTIDE SEQUENCE [LARGE SCALE GENOMIC DNA]</scope>
    <source>
        <strain evidence="9 10">BR 11622</strain>
    </source>
</reference>
<feature type="transmembrane region" description="Helical" evidence="7">
    <location>
        <begin position="142"/>
        <end position="167"/>
    </location>
</feature>
<feature type="domain" description="Cytochrome c" evidence="8">
    <location>
        <begin position="275"/>
        <end position="403"/>
    </location>
</feature>
<evidence type="ECO:0000256" key="1">
    <source>
        <dbReference type="ARBA" id="ARBA00022448"/>
    </source>
</evidence>
<keyword evidence="1" id="KW-0813">Transport</keyword>
<evidence type="ECO:0000256" key="6">
    <source>
        <dbReference type="PROSITE-ProRule" id="PRU00433"/>
    </source>
</evidence>
<feature type="transmembrane region" description="Helical" evidence="7">
    <location>
        <begin position="245"/>
        <end position="264"/>
    </location>
</feature>
<keyword evidence="7" id="KW-0472">Membrane</keyword>
<dbReference type="Gene3D" id="1.10.760.10">
    <property type="entry name" value="Cytochrome c-like domain"/>
    <property type="match status" value="1"/>
</dbReference>
<keyword evidence="7" id="KW-1133">Transmembrane helix</keyword>
<evidence type="ECO:0000313" key="9">
    <source>
        <dbReference type="EMBL" id="TWB45855.1"/>
    </source>
</evidence>
<evidence type="ECO:0000256" key="2">
    <source>
        <dbReference type="ARBA" id="ARBA00022617"/>
    </source>
</evidence>
<dbReference type="PANTHER" id="PTHR11961">
    <property type="entry name" value="CYTOCHROME C"/>
    <property type="match status" value="1"/>
</dbReference>
<comment type="caution">
    <text evidence="9">The sequence shown here is derived from an EMBL/GenBank/DDBJ whole genome shotgun (WGS) entry which is preliminary data.</text>
</comment>
<feature type="transmembrane region" description="Helical" evidence="7">
    <location>
        <begin position="88"/>
        <end position="112"/>
    </location>
</feature>
<dbReference type="PRINTS" id="PR00604">
    <property type="entry name" value="CYTCHRMECIAB"/>
</dbReference>
<accession>A0A560HHE1</accession>
<gene>
    <name evidence="9" type="ORF">FBZ90_101190</name>
</gene>
<evidence type="ECO:0000256" key="5">
    <source>
        <dbReference type="ARBA" id="ARBA00023004"/>
    </source>
</evidence>
<dbReference type="InterPro" id="IPR009056">
    <property type="entry name" value="Cyt_c-like_dom"/>
</dbReference>
<evidence type="ECO:0000256" key="7">
    <source>
        <dbReference type="SAM" id="Phobius"/>
    </source>
</evidence>
<keyword evidence="5 6" id="KW-0408">Iron</keyword>
<dbReference type="GO" id="GO:0046872">
    <property type="term" value="F:metal ion binding"/>
    <property type="evidence" value="ECO:0007669"/>
    <property type="project" value="UniProtKB-KW"/>
</dbReference>
<dbReference type="PROSITE" id="PS51007">
    <property type="entry name" value="CYTC"/>
    <property type="match status" value="1"/>
</dbReference>
<dbReference type="Proteomes" id="UP000315751">
    <property type="component" value="Unassembled WGS sequence"/>
</dbReference>